<organism evidence="1 2">
    <name type="scientific">Musa balbisiana</name>
    <name type="common">Banana</name>
    <dbReference type="NCBI Taxonomy" id="52838"/>
    <lineage>
        <taxon>Eukaryota</taxon>
        <taxon>Viridiplantae</taxon>
        <taxon>Streptophyta</taxon>
        <taxon>Embryophyta</taxon>
        <taxon>Tracheophyta</taxon>
        <taxon>Spermatophyta</taxon>
        <taxon>Magnoliopsida</taxon>
        <taxon>Liliopsida</taxon>
        <taxon>Zingiberales</taxon>
        <taxon>Musaceae</taxon>
        <taxon>Musa</taxon>
    </lineage>
</organism>
<dbReference type="EMBL" id="PYDT01000003">
    <property type="protein sequence ID" value="THU67165.1"/>
    <property type="molecule type" value="Genomic_DNA"/>
</dbReference>
<accession>A0A4V4H8C4</accession>
<sequence length="142" mass="16253">MQQRSAAVGDGWLGFLLLHGCRFQYVYVAAISLQTGSDGCHGRLFHSSVAIAGYTLVAKDISRLGVPLAPQFTCRLSVKWFGIVWCYYLHYARSLRAFLRFGFSWIHFSCNWKIRFYQNISDIAYYELVEFGCTLIGKLTPF</sequence>
<protein>
    <submittedName>
        <fullName evidence="1">Uncharacterized protein</fullName>
    </submittedName>
</protein>
<comment type="caution">
    <text evidence="1">The sequence shown here is derived from an EMBL/GenBank/DDBJ whole genome shotgun (WGS) entry which is preliminary data.</text>
</comment>
<name>A0A4V4H8C4_MUSBA</name>
<gene>
    <name evidence="1" type="ORF">C4D60_Mb05t21780</name>
</gene>
<proteinExistence type="predicted"/>
<keyword evidence="2" id="KW-1185">Reference proteome</keyword>
<reference evidence="1 2" key="1">
    <citation type="journal article" date="2019" name="Nat. Plants">
        <title>Genome sequencing of Musa balbisiana reveals subgenome evolution and function divergence in polyploid bananas.</title>
        <authorList>
            <person name="Yao X."/>
        </authorList>
    </citation>
    <scope>NUCLEOTIDE SEQUENCE [LARGE SCALE GENOMIC DNA]</scope>
    <source>
        <strain evidence="2">cv. DH-PKW</strain>
        <tissue evidence="1">Leaves</tissue>
    </source>
</reference>
<dbReference type="AlphaFoldDB" id="A0A4V4H8C4"/>
<evidence type="ECO:0000313" key="2">
    <source>
        <dbReference type="Proteomes" id="UP000317650"/>
    </source>
</evidence>
<evidence type="ECO:0000313" key="1">
    <source>
        <dbReference type="EMBL" id="THU67165.1"/>
    </source>
</evidence>
<dbReference type="Proteomes" id="UP000317650">
    <property type="component" value="Chromosome 5"/>
</dbReference>